<evidence type="ECO:0000256" key="2">
    <source>
        <dbReference type="SAM" id="MobiDB-lite"/>
    </source>
</evidence>
<dbReference type="GeneID" id="93620190"/>
<name>I1CJ84_RHIO9</name>
<evidence type="ECO:0000259" key="3">
    <source>
        <dbReference type="PROSITE" id="PS50878"/>
    </source>
</evidence>
<feature type="compositionally biased region" description="Polar residues" evidence="2">
    <location>
        <begin position="1"/>
        <end position="12"/>
    </location>
</feature>
<dbReference type="EMBL" id="CH476742">
    <property type="protein sequence ID" value="EIE88514.1"/>
    <property type="molecule type" value="Genomic_DNA"/>
</dbReference>
<dbReference type="InterPro" id="IPR043502">
    <property type="entry name" value="DNA/RNA_pol_sf"/>
</dbReference>
<feature type="compositionally biased region" description="Low complexity" evidence="2">
    <location>
        <begin position="13"/>
        <end position="22"/>
    </location>
</feature>
<dbReference type="InterPro" id="IPR000477">
    <property type="entry name" value="RT_dom"/>
</dbReference>
<feature type="region of interest" description="Disordered" evidence="2">
    <location>
        <begin position="336"/>
        <end position="359"/>
    </location>
</feature>
<dbReference type="SUPFAM" id="SSF56672">
    <property type="entry name" value="DNA/RNA polymerases"/>
    <property type="match status" value="1"/>
</dbReference>
<dbReference type="STRING" id="246409.I1CJ84"/>
<dbReference type="OMA" id="THMKLIM"/>
<gene>
    <name evidence="4" type="ORF">RO3G_13225</name>
</gene>
<protein>
    <recommendedName>
        <fullName evidence="3">Reverse transcriptase domain-containing protein</fullName>
    </recommendedName>
</protein>
<feature type="coiled-coil region" evidence="1">
    <location>
        <begin position="49"/>
        <end position="76"/>
    </location>
</feature>
<evidence type="ECO:0000313" key="5">
    <source>
        <dbReference type="Proteomes" id="UP000009138"/>
    </source>
</evidence>
<keyword evidence="1" id="KW-0175">Coiled coil</keyword>
<dbReference type="Pfam" id="PF00078">
    <property type="entry name" value="RVT_1"/>
    <property type="match status" value="1"/>
</dbReference>
<dbReference type="eggNOG" id="KOG1075">
    <property type="taxonomic scope" value="Eukaryota"/>
</dbReference>
<dbReference type="PROSITE" id="PS50878">
    <property type="entry name" value="RT_POL"/>
    <property type="match status" value="1"/>
</dbReference>
<sequence>MSTNSFSSSGRMSTTRPPTVVPTGVSTASISIQDLFSKFQELEQRVSYHDGLLRQLEELQAENAHLKKITNEQSEEIATLRAKLGSVTSSGHSGSVKITKTVPKVGNVAAASAISEMEDGNVNAMPSGTEASSWAVVAANGKPRNKVRRRLTAARGFQPVSGDQGFEYVYIPRSRRMSYSEARRRLSRLGVDNWRVLDVCFPAHSVAGLLVHLQYKPVLLGLLERAKVPVLTDFDPLDPQHLADPTYASASIDTRLTAIATIVNERCSRTLERLRYPVAVAVSKFFLANAMVSDEVVSEVLSSKEDRPTIRRHRDDPVEDMAMDLNTYYYNASSRQVSDPSIPSSQSIPVSPSTPSNHQSSLVPLTIGLWNANGLQASTVDDLLRHCQSFSLVFITETWLLPPARLPTSWQQFHLYGSPVAGQYRGSMGVSALVSPRCSLPVVEFPVNCKYALGLQLGRSLRLICLYLPPSLPTAEVQSVLDSLPLTDDTIICGDLNVRLGRLVGDSRTNMRSSVLRRWCDDHGLNILNKTLAYGIPTYLTCRGHAEVSSIVDYYITNMPLVRSASISVALDLSLGSDHKLMSLSFEYSVPVVPSTQSSPSLGQVRRLWNLSRLKEPEVQQLYVSTFCSLSAALLDQLQQLCSSPPSTRPPIDHLNDELNAAIYSALDKSVGSRTSRPKPWKRFWTSQLQALADRRDWLYRKWRWSLGIDKAYWWGLHQEAHVRFRTAVKRAKRESWRAFCDSLARGDFSAAVRRVKQVHNRRRPQVSYAHPDGPVAGANAMRDHLASVYSGSGLPSSRPPPLPSPDDHVPFGLGSDSGLGLGPGSGSGVSSFSADSVADTMRRLPLRKAPGSDHLRTEMLIPIRKQVAAILARLFHICCQWSYTPSLWRHAQVVPIYKKGDPHQLSNFRPISLTSITRKLFEMCLFPFLEDVSPPLDIAQGGFRPQRSALDQALCLHDLMQGYYRRKCHFPVVAFLDIKAAYDTVDRRVIWQSLLAVNAPFALVSVLAHLFDDVSISVLMSNQVSSPFTPSTGVLQGSVLSPHLYSIYINTLPALLRSAATRTTTMVSFLSPSGPPGPSGSGSSGSGLGLPFGPPLDVSVSHCCQLSSLR</sequence>
<feature type="compositionally biased region" description="Low complexity" evidence="2">
    <location>
        <begin position="336"/>
        <end position="356"/>
    </location>
</feature>
<dbReference type="InterPro" id="IPR005135">
    <property type="entry name" value="Endo/exonuclease/phosphatase"/>
</dbReference>
<dbReference type="Gene3D" id="3.60.10.10">
    <property type="entry name" value="Endonuclease/exonuclease/phosphatase"/>
    <property type="match status" value="1"/>
</dbReference>
<feature type="region of interest" description="Disordered" evidence="2">
    <location>
        <begin position="791"/>
        <end position="818"/>
    </location>
</feature>
<proteinExistence type="predicted"/>
<dbReference type="Pfam" id="PF14529">
    <property type="entry name" value="Exo_endo_phos_2"/>
    <property type="match status" value="1"/>
</dbReference>
<organism evidence="4 5">
    <name type="scientific">Rhizopus delemar (strain RA 99-880 / ATCC MYA-4621 / FGSC 9543 / NRRL 43880)</name>
    <name type="common">Mucormycosis agent</name>
    <name type="synonym">Rhizopus arrhizus var. delemar</name>
    <dbReference type="NCBI Taxonomy" id="246409"/>
    <lineage>
        <taxon>Eukaryota</taxon>
        <taxon>Fungi</taxon>
        <taxon>Fungi incertae sedis</taxon>
        <taxon>Mucoromycota</taxon>
        <taxon>Mucoromycotina</taxon>
        <taxon>Mucoromycetes</taxon>
        <taxon>Mucorales</taxon>
        <taxon>Mucorineae</taxon>
        <taxon>Rhizopodaceae</taxon>
        <taxon>Rhizopus</taxon>
    </lineage>
</organism>
<dbReference type="SUPFAM" id="SSF56219">
    <property type="entry name" value="DNase I-like"/>
    <property type="match status" value="1"/>
</dbReference>
<dbReference type="GO" id="GO:0003824">
    <property type="term" value="F:catalytic activity"/>
    <property type="evidence" value="ECO:0007669"/>
    <property type="project" value="InterPro"/>
</dbReference>
<accession>I1CJ84</accession>
<dbReference type="InParanoid" id="I1CJ84"/>
<evidence type="ECO:0000256" key="1">
    <source>
        <dbReference type="SAM" id="Coils"/>
    </source>
</evidence>
<feature type="region of interest" description="Disordered" evidence="2">
    <location>
        <begin position="1"/>
        <end position="22"/>
    </location>
</feature>
<dbReference type="AlphaFoldDB" id="I1CJ84"/>
<dbReference type="RefSeq" id="XP_067523910.1">
    <property type="nucleotide sequence ID" value="XM_067667809.1"/>
</dbReference>
<evidence type="ECO:0000313" key="4">
    <source>
        <dbReference type="EMBL" id="EIE88514.1"/>
    </source>
</evidence>
<keyword evidence="5" id="KW-1185">Reference proteome</keyword>
<dbReference type="CDD" id="cd01650">
    <property type="entry name" value="RT_nLTR_like"/>
    <property type="match status" value="1"/>
</dbReference>
<feature type="domain" description="Reverse transcriptase" evidence="3">
    <location>
        <begin position="878"/>
        <end position="1111"/>
    </location>
</feature>
<dbReference type="PANTHER" id="PTHR19446">
    <property type="entry name" value="REVERSE TRANSCRIPTASES"/>
    <property type="match status" value="1"/>
</dbReference>
<dbReference type="VEuPathDB" id="FungiDB:RO3G_13225"/>
<dbReference type="InterPro" id="IPR036691">
    <property type="entry name" value="Endo/exonu/phosph_ase_sf"/>
</dbReference>
<reference evidence="4 5" key="1">
    <citation type="journal article" date="2009" name="PLoS Genet.">
        <title>Genomic analysis of the basal lineage fungus Rhizopus oryzae reveals a whole-genome duplication.</title>
        <authorList>
            <person name="Ma L.-J."/>
            <person name="Ibrahim A.S."/>
            <person name="Skory C."/>
            <person name="Grabherr M.G."/>
            <person name="Burger G."/>
            <person name="Butler M."/>
            <person name="Elias M."/>
            <person name="Idnurm A."/>
            <person name="Lang B.F."/>
            <person name="Sone T."/>
            <person name="Abe A."/>
            <person name="Calvo S.E."/>
            <person name="Corrochano L.M."/>
            <person name="Engels R."/>
            <person name="Fu J."/>
            <person name="Hansberg W."/>
            <person name="Kim J.-M."/>
            <person name="Kodira C.D."/>
            <person name="Koehrsen M.J."/>
            <person name="Liu B."/>
            <person name="Miranda-Saavedra D."/>
            <person name="O'Leary S."/>
            <person name="Ortiz-Castellanos L."/>
            <person name="Poulter R."/>
            <person name="Rodriguez-Romero J."/>
            <person name="Ruiz-Herrera J."/>
            <person name="Shen Y.-Q."/>
            <person name="Zeng Q."/>
            <person name="Galagan J."/>
            <person name="Birren B.W."/>
            <person name="Cuomo C.A."/>
            <person name="Wickes B.L."/>
        </authorList>
    </citation>
    <scope>NUCLEOTIDE SEQUENCE [LARGE SCALE GENOMIC DNA]</scope>
    <source>
        <strain evidence="5">RA 99-880 / ATCC MYA-4621 / FGSC 9543 / NRRL 43880</strain>
    </source>
</reference>
<dbReference type="Proteomes" id="UP000009138">
    <property type="component" value="Unassembled WGS sequence"/>
</dbReference>